<dbReference type="AlphaFoldDB" id="A0AAD4LUH7"/>
<comment type="caution">
    <text evidence="2">The sequence shown here is derived from an EMBL/GenBank/DDBJ whole genome shotgun (WGS) entry which is preliminary data.</text>
</comment>
<feature type="region of interest" description="Disordered" evidence="1">
    <location>
        <begin position="97"/>
        <end position="142"/>
    </location>
</feature>
<evidence type="ECO:0000313" key="3">
    <source>
        <dbReference type="Proteomes" id="UP001203297"/>
    </source>
</evidence>
<sequence>MASTLKVLFDILCKLRFTKDCINRCFGRWALFLAFLGRRLCDWRSSWWHGKPGTVKKSKPAKPLFPGTVVHSGSLSGSVERKEYIVAAASIIPTSVSHPSLHEPSSSTSNDTGQLATTSGPGTIHPATPSNLTADPHQDYAHSISSLDGRNFANRSSTNLSVHSRASDRLSILQAHSRESLRGPVGQPSRFPRAVHRQFGRGPSASRSRERPSRSPSPTSHLPHVPRVPRLEIDVTNLRPNTHADDRVSPAIPPLVSSHTHAPLSPPIIPGRRQSSTSVIIGIENPSTESLPLTVCDGSPTTHSSHASVAMGLPLEELSPLSPTTPSVISNFLLPEHRFVQLINSDQVPRMITTSLMYPYVRWQTPRGDVIRSESLDNHLPLFPGE</sequence>
<feature type="compositionally biased region" description="Polar residues" evidence="1">
    <location>
        <begin position="97"/>
        <end position="121"/>
    </location>
</feature>
<evidence type="ECO:0000256" key="1">
    <source>
        <dbReference type="SAM" id="MobiDB-lite"/>
    </source>
</evidence>
<protein>
    <submittedName>
        <fullName evidence="2">Uncharacterized protein</fullName>
    </submittedName>
</protein>
<dbReference type="Proteomes" id="UP001203297">
    <property type="component" value="Unassembled WGS sequence"/>
</dbReference>
<accession>A0AAD4LUH7</accession>
<feature type="compositionally biased region" description="Low complexity" evidence="1">
    <location>
        <begin position="214"/>
        <end position="223"/>
    </location>
</feature>
<keyword evidence="3" id="KW-1185">Reference proteome</keyword>
<name>A0AAD4LUH7_9AGAM</name>
<gene>
    <name evidence="2" type="ORF">B0F90DRAFT_1791737</name>
</gene>
<organism evidence="2 3">
    <name type="scientific">Multifurca ochricompacta</name>
    <dbReference type="NCBI Taxonomy" id="376703"/>
    <lineage>
        <taxon>Eukaryota</taxon>
        <taxon>Fungi</taxon>
        <taxon>Dikarya</taxon>
        <taxon>Basidiomycota</taxon>
        <taxon>Agaricomycotina</taxon>
        <taxon>Agaricomycetes</taxon>
        <taxon>Russulales</taxon>
        <taxon>Russulaceae</taxon>
        <taxon>Multifurca</taxon>
    </lineage>
</organism>
<feature type="region of interest" description="Disordered" evidence="1">
    <location>
        <begin position="176"/>
        <end position="230"/>
    </location>
</feature>
<evidence type="ECO:0000313" key="2">
    <source>
        <dbReference type="EMBL" id="KAI0289787.1"/>
    </source>
</evidence>
<dbReference type="EMBL" id="WTXG01000279">
    <property type="protein sequence ID" value="KAI0289787.1"/>
    <property type="molecule type" value="Genomic_DNA"/>
</dbReference>
<proteinExistence type="predicted"/>
<reference evidence="2" key="1">
    <citation type="journal article" date="2022" name="New Phytol.">
        <title>Evolutionary transition to the ectomycorrhizal habit in the genomes of a hyperdiverse lineage of mushroom-forming fungi.</title>
        <authorList>
            <person name="Looney B."/>
            <person name="Miyauchi S."/>
            <person name="Morin E."/>
            <person name="Drula E."/>
            <person name="Courty P.E."/>
            <person name="Kohler A."/>
            <person name="Kuo A."/>
            <person name="LaButti K."/>
            <person name="Pangilinan J."/>
            <person name="Lipzen A."/>
            <person name="Riley R."/>
            <person name="Andreopoulos W."/>
            <person name="He G."/>
            <person name="Johnson J."/>
            <person name="Nolan M."/>
            <person name="Tritt A."/>
            <person name="Barry K.W."/>
            <person name="Grigoriev I.V."/>
            <person name="Nagy L.G."/>
            <person name="Hibbett D."/>
            <person name="Henrissat B."/>
            <person name="Matheny P.B."/>
            <person name="Labbe J."/>
            <person name="Martin F.M."/>
        </authorList>
    </citation>
    <scope>NUCLEOTIDE SEQUENCE</scope>
    <source>
        <strain evidence="2">BPL690</strain>
    </source>
</reference>